<accession>A0ACB5U594</accession>
<evidence type="ECO:0000313" key="2">
    <source>
        <dbReference type="Proteomes" id="UP001165064"/>
    </source>
</evidence>
<protein>
    <submittedName>
        <fullName evidence="1">Unnamed protein product</fullName>
    </submittedName>
</protein>
<keyword evidence="2" id="KW-1185">Reference proteome</keyword>
<sequence>MFKAGHMIVCIVDELGFHAGLSQIISCCVAHAASQCLLQVLNSDPRVATIANQDVLACLKFLNQSKRSSILGLFAATILNDIYSNKSKLVGMLLRVLSPAEFSELCQLKADEDVLSNIPSRSRTQIKESPSHLQATSPYSQKSPNSSLSPHSPYSPKSQNSSNTSHGTLFHPKPFSQLPQQHIKSEPTNDLYFHPQQHSVPSQQMYVQRFNLKQPEPAPQTGYNIPHQQQVTSNNSSPHSYPVPPNQLFQRGISVSADNMVQKTVPRVASLSIDPAQTNGNTTGQESTENPTDPMWVMNSINSYWVPKFDLSEQDPAVQNLAQEYAQPILHGSQSQYPVQVQQSQYVPANTQLVNNGGVNGTQWNGQGSIPAPDGTTANTVPVNLNALTDLGFDPKVLNNNWEVFNLF</sequence>
<dbReference type="Proteomes" id="UP001165064">
    <property type="component" value="Unassembled WGS sequence"/>
</dbReference>
<name>A0ACB5U594_AMBMO</name>
<evidence type="ECO:0000313" key="1">
    <source>
        <dbReference type="EMBL" id="GMF00551.1"/>
    </source>
</evidence>
<organism evidence="1 2">
    <name type="scientific">Ambrosiozyma monospora</name>
    <name type="common">Yeast</name>
    <name type="synonym">Endomycopsis monosporus</name>
    <dbReference type="NCBI Taxonomy" id="43982"/>
    <lineage>
        <taxon>Eukaryota</taxon>
        <taxon>Fungi</taxon>
        <taxon>Dikarya</taxon>
        <taxon>Ascomycota</taxon>
        <taxon>Saccharomycotina</taxon>
        <taxon>Pichiomycetes</taxon>
        <taxon>Pichiales</taxon>
        <taxon>Pichiaceae</taxon>
        <taxon>Ambrosiozyma</taxon>
    </lineage>
</organism>
<proteinExistence type="predicted"/>
<reference evidence="1" key="1">
    <citation type="submission" date="2023-04" db="EMBL/GenBank/DDBJ databases">
        <title>Ambrosiozyma monospora NBRC 10751.</title>
        <authorList>
            <person name="Ichikawa N."/>
            <person name="Sato H."/>
            <person name="Tonouchi N."/>
        </authorList>
    </citation>
    <scope>NUCLEOTIDE SEQUENCE</scope>
    <source>
        <strain evidence="1">NBRC 10751</strain>
    </source>
</reference>
<comment type="caution">
    <text evidence="1">The sequence shown here is derived from an EMBL/GenBank/DDBJ whole genome shotgun (WGS) entry which is preliminary data.</text>
</comment>
<gene>
    <name evidence="1" type="ORF">Amon02_001103400</name>
</gene>
<dbReference type="EMBL" id="BSXS01011459">
    <property type="protein sequence ID" value="GMF00551.1"/>
    <property type="molecule type" value="Genomic_DNA"/>
</dbReference>